<dbReference type="PROSITE" id="PS00770">
    <property type="entry name" value="AA_TRANSFER_CLASS_4"/>
    <property type="match status" value="1"/>
</dbReference>
<evidence type="ECO:0000256" key="16">
    <source>
        <dbReference type="RuleBase" id="RU004516"/>
    </source>
</evidence>
<evidence type="ECO:0000256" key="3">
    <source>
        <dbReference type="ARBA" id="ARBA00004824"/>
    </source>
</evidence>
<dbReference type="InterPro" id="IPR001544">
    <property type="entry name" value="Aminotrans_IV"/>
</dbReference>
<keyword evidence="9 17" id="KW-0808">Transferase</keyword>
<dbReference type="InterPro" id="IPR036038">
    <property type="entry name" value="Aminotransferase-like"/>
</dbReference>
<dbReference type="NCBIfam" id="NF005146">
    <property type="entry name" value="PRK06606.1"/>
    <property type="match status" value="1"/>
</dbReference>
<keyword evidence="11 17" id="KW-0100">Branched-chain amino acid biosynthesis</keyword>
<comment type="catalytic activity">
    <reaction evidence="13 17">
        <text>L-isoleucine + 2-oxoglutarate = (S)-3-methyl-2-oxopentanoate + L-glutamate</text>
        <dbReference type="Rhea" id="RHEA:24801"/>
        <dbReference type="ChEBI" id="CHEBI:16810"/>
        <dbReference type="ChEBI" id="CHEBI:29985"/>
        <dbReference type="ChEBI" id="CHEBI:35146"/>
        <dbReference type="ChEBI" id="CHEBI:58045"/>
        <dbReference type="EC" id="2.6.1.42"/>
    </reaction>
</comment>
<dbReference type="InterPro" id="IPR018300">
    <property type="entry name" value="Aminotrans_IV_CS"/>
</dbReference>
<dbReference type="UniPathway" id="UPA00048">
    <property type="reaction ID" value="UER00073"/>
</dbReference>
<evidence type="ECO:0000256" key="2">
    <source>
        <dbReference type="ARBA" id="ARBA00003109"/>
    </source>
</evidence>
<evidence type="ECO:0000256" key="13">
    <source>
        <dbReference type="ARBA" id="ARBA00048798"/>
    </source>
</evidence>
<dbReference type="NCBIfam" id="TIGR01122">
    <property type="entry name" value="ilvE_I"/>
    <property type="match status" value="1"/>
</dbReference>
<comment type="pathway">
    <text evidence="4 17">Amino-acid biosynthesis; L-valine biosynthesis; L-valine from pyruvate: step 4/4.</text>
</comment>
<comment type="pathway">
    <text evidence="5 17">Amino-acid biosynthesis; L-leucine biosynthesis; L-leucine from 3-methyl-2-oxobutanoate: step 4/4.</text>
</comment>
<evidence type="ECO:0000256" key="4">
    <source>
        <dbReference type="ARBA" id="ARBA00004931"/>
    </source>
</evidence>
<name>A0A7U3UX69_9ACTN</name>
<protein>
    <recommendedName>
        <fullName evidence="17">Branched-chain-amino-acid aminotransferase</fullName>
        <shortName evidence="17">BCAT</shortName>
        <ecNumber evidence="17">2.6.1.42</ecNumber>
    </recommendedName>
</protein>
<dbReference type="KEGG" id="arev:RVR_9523"/>
<gene>
    <name evidence="17" type="primary">ilvE</name>
    <name evidence="18" type="ORF">RVR_9523</name>
</gene>
<comment type="function">
    <text evidence="2 17">Acts on leucine, isoleucine and valine.</text>
</comment>
<dbReference type="EMBL" id="AP018365">
    <property type="protein sequence ID" value="BBB01896.1"/>
    <property type="molecule type" value="Genomic_DNA"/>
</dbReference>
<dbReference type="PANTHER" id="PTHR42743:SF11">
    <property type="entry name" value="AMINODEOXYCHORISMATE LYASE"/>
    <property type="match status" value="1"/>
</dbReference>
<dbReference type="InterPro" id="IPR005785">
    <property type="entry name" value="B_amino_transI"/>
</dbReference>
<evidence type="ECO:0000256" key="17">
    <source>
        <dbReference type="RuleBase" id="RU364094"/>
    </source>
</evidence>
<dbReference type="InterPro" id="IPR043132">
    <property type="entry name" value="BCAT-like_C"/>
</dbReference>
<keyword evidence="10 16" id="KW-0663">Pyridoxal phosphate</keyword>
<dbReference type="CDD" id="cd00449">
    <property type="entry name" value="PLPDE_IV"/>
    <property type="match status" value="1"/>
</dbReference>
<comment type="cofactor">
    <cofactor evidence="1 16">
        <name>pyridoxal 5'-phosphate</name>
        <dbReference type="ChEBI" id="CHEBI:597326"/>
    </cofactor>
</comment>
<evidence type="ECO:0000256" key="14">
    <source>
        <dbReference type="ARBA" id="ARBA00049229"/>
    </source>
</evidence>
<reference evidence="18 19" key="1">
    <citation type="journal article" date="2010" name="J. Bacteriol.">
        <title>Biochemical characterization of a novel indole prenyltransferase from Streptomyces sp. SN-593.</title>
        <authorList>
            <person name="Takahashi S."/>
            <person name="Takagi H."/>
            <person name="Toyoda A."/>
            <person name="Uramoto M."/>
            <person name="Nogawa T."/>
            <person name="Ueki M."/>
            <person name="Sakaki Y."/>
            <person name="Osada H."/>
        </authorList>
    </citation>
    <scope>NUCLEOTIDE SEQUENCE [LARGE SCALE GENOMIC DNA]</scope>
    <source>
        <strain evidence="18 19">SN-593</strain>
    </source>
</reference>
<reference evidence="18 19" key="3">
    <citation type="journal article" date="2011" name="Nat. Chem. Biol.">
        <title>Reveromycin A biosynthesis uses RevG and RevJ for stereospecific spiroacetal formation.</title>
        <authorList>
            <person name="Takahashi S."/>
            <person name="Toyoda A."/>
            <person name="Sekiyama Y."/>
            <person name="Takagi H."/>
            <person name="Nogawa T."/>
            <person name="Uramoto M."/>
            <person name="Suzuki R."/>
            <person name="Koshino H."/>
            <person name="Kumano T."/>
            <person name="Panthee S."/>
            <person name="Dairi T."/>
            <person name="Ishikawa J."/>
            <person name="Ikeda H."/>
            <person name="Sakaki Y."/>
            <person name="Osada H."/>
        </authorList>
    </citation>
    <scope>NUCLEOTIDE SEQUENCE [LARGE SCALE GENOMIC DNA]</scope>
    <source>
        <strain evidence="18 19">SN-593</strain>
    </source>
</reference>
<sequence length="307" mass="33101">MVTLSRSKSIWMNGEFVPWDDARIHFLTPSLHYGWAVYEGMRAHPTAEGTSVFRIDDHVARLRNSARVYMMDIPYSDEEIAEAIVSLVAENGARPCYIRPNVYLGYGSMGVALDLSAVQVAIATWPWTDYVDRQALARGCRVVTSGWRRNHQDAIPPQAKASGAYINSCMAKIGAQRAGYDDALLLTDTGHIAECSAANFFLVRDGVLHTPPVSEGILPGITRATAMALAADAGVEVVERRIARAEAYTADEIFLTGTAIGIVPVASVDDRPTASAGCGPVTKTVVEAYADATSGRLDGHADWCTPV</sequence>
<evidence type="ECO:0000256" key="12">
    <source>
        <dbReference type="ARBA" id="ARBA00048212"/>
    </source>
</evidence>
<dbReference type="UniPathway" id="UPA00047">
    <property type="reaction ID" value="UER00058"/>
</dbReference>
<dbReference type="InterPro" id="IPR050571">
    <property type="entry name" value="Class-IV_PLP-Dep_Aminotrnsfr"/>
</dbReference>
<dbReference type="FunFam" id="3.20.10.10:FF:000002">
    <property type="entry name" value="D-alanine aminotransferase"/>
    <property type="match status" value="1"/>
</dbReference>
<comment type="pathway">
    <text evidence="3 17">Amino-acid biosynthesis; L-isoleucine biosynthesis; L-isoleucine from 2-oxobutanoate: step 4/4.</text>
</comment>
<evidence type="ECO:0000256" key="5">
    <source>
        <dbReference type="ARBA" id="ARBA00005072"/>
    </source>
</evidence>
<dbReference type="Proteomes" id="UP000595703">
    <property type="component" value="Chromosome"/>
</dbReference>
<dbReference type="GO" id="GO:0004084">
    <property type="term" value="F:branched-chain-amino-acid transaminase activity"/>
    <property type="evidence" value="ECO:0007669"/>
    <property type="project" value="UniProtKB-EC"/>
</dbReference>
<dbReference type="Gene3D" id="3.30.470.10">
    <property type="match status" value="1"/>
</dbReference>
<dbReference type="SUPFAM" id="SSF56752">
    <property type="entry name" value="D-aminoacid aminotransferase-like PLP-dependent enzymes"/>
    <property type="match status" value="1"/>
</dbReference>
<keyword evidence="19" id="KW-1185">Reference proteome</keyword>
<evidence type="ECO:0000256" key="11">
    <source>
        <dbReference type="ARBA" id="ARBA00023304"/>
    </source>
</evidence>
<dbReference type="GO" id="GO:0009098">
    <property type="term" value="P:L-leucine biosynthetic process"/>
    <property type="evidence" value="ECO:0007669"/>
    <property type="project" value="UniProtKB-UniPathway"/>
</dbReference>
<dbReference type="Pfam" id="PF01063">
    <property type="entry name" value="Aminotran_4"/>
    <property type="match status" value="1"/>
</dbReference>
<dbReference type="UniPathway" id="UPA00049">
    <property type="reaction ID" value="UER00062"/>
</dbReference>
<dbReference type="InterPro" id="IPR043131">
    <property type="entry name" value="BCAT-like_N"/>
</dbReference>
<dbReference type="GO" id="GO:0009097">
    <property type="term" value="P:isoleucine biosynthetic process"/>
    <property type="evidence" value="ECO:0007669"/>
    <property type="project" value="UniProtKB-UniPathway"/>
</dbReference>
<dbReference type="EC" id="2.6.1.42" evidence="17"/>
<dbReference type="GO" id="GO:0009099">
    <property type="term" value="P:L-valine biosynthetic process"/>
    <property type="evidence" value="ECO:0007669"/>
    <property type="project" value="UniProtKB-UniPathway"/>
</dbReference>
<accession>A0A7U3UX69</accession>
<dbReference type="AlphaFoldDB" id="A0A7U3UX69"/>
<keyword evidence="7 17" id="KW-0032">Aminotransferase</keyword>
<comment type="catalytic activity">
    <reaction evidence="12 17">
        <text>L-valine + 2-oxoglutarate = 3-methyl-2-oxobutanoate + L-glutamate</text>
        <dbReference type="Rhea" id="RHEA:24813"/>
        <dbReference type="ChEBI" id="CHEBI:11851"/>
        <dbReference type="ChEBI" id="CHEBI:16810"/>
        <dbReference type="ChEBI" id="CHEBI:29985"/>
        <dbReference type="ChEBI" id="CHEBI:57762"/>
        <dbReference type="EC" id="2.6.1.42"/>
    </reaction>
</comment>
<comment type="similarity">
    <text evidence="6 15">Belongs to the class-IV pyridoxal-phosphate-dependent aminotransferase family.</text>
</comment>
<evidence type="ECO:0000256" key="10">
    <source>
        <dbReference type="ARBA" id="ARBA00022898"/>
    </source>
</evidence>
<evidence type="ECO:0000256" key="7">
    <source>
        <dbReference type="ARBA" id="ARBA00022576"/>
    </source>
</evidence>
<evidence type="ECO:0000256" key="9">
    <source>
        <dbReference type="ARBA" id="ARBA00022679"/>
    </source>
</evidence>
<evidence type="ECO:0000313" key="18">
    <source>
        <dbReference type="EMBL" id="BBB01896.1"/>
    </source>
</evidence>
<reference evidence="18 19" key="2">
    <citation type="journal article" date="2011" name="J. Antibiot.">
        <title>Furaquinocins I and J: novel polyketide isoprenoid hybrid compounds from Streptomyces reveromyceticus SN-593.</title>
        <authorList>
            <person name="Panthee S."/>
            <person name="Takahashi S."/>
            <person name="Takagi H."/>
            <person name="Nogawa T."/>
            <person name="Oowada E."/>
            <person name="Uramoto M."/>
            <person name="Osada H."/>
        </authorList>
    </citation>
    <scope>NUCLEOTIDE SEQUENCE [LARGE SCALE GENOMIC DNA]</scope>
    <source>
        <strain evidence="18 19">SN-593</strain>
    </source>
</reference>
<evidence type="ECO:0000313" key="19">
    <source>
        <dbReference type="Proteomes" id="UP000595703"/>
    </source>
</evidence>
<comment type="catalytic activity">
    <reaction evidence="14 17">
        <text>L-leucine + 2-oxoglutarate = 4-methyl-2-oxopentanoate + L-glutamate</text>
        <dbReference type="Rhea" id="RHEA:18321"/>
        <dbReference type="ChEBI" id="CHEBI:16810"/>
        <dbReference type="ChEBI" id="CHEBI:17865"/>
        <dbReference type="ChEBI" id="CHEBI:29985"/>
        <dbReference type="ChEBI" id="CHEBI:57427"/>
        <dbReference type="EC" id="2.6.1.42"/>
    </reaction>
</comment>
<evidence type="ECO:0000256" key="15">
    <source>
        <dbReference type="RuleBase" id="RU004106"/>
    </source>
</evidence>
<dbReference type="PANTHER" id="PTHR42743">
    <property type="entry name" value="AMINO-ACID AMINOTRANSFERASE"/>
    <property type="match status" value="1"/>
</dbReference>
<reference evidence="18 19" key="4">
    <citation type="journal article" date="2020" name="Sci. Rep.">
        <title>beta-carboline chemical signals induce reveromycin production through a LuxR family regulator in Streptomyces sp. SN-593.</title>
        <authorList>
            <person name="Panthee S."/>
            <person name="Kito N."/>
            <person name="Hayashi T."/>
            <person name="Shimizu T."/>
            <person name="Ishikawa J."/>
            <person name="Hamamoto H."/>
            <person name="Osada H."/>
            <person name="Takahashi S."/>
        </authorList>
    </citation>
    <scope>NUCLEOTIDE SEQUENCE [LARGE SCALE GENOMIC DNA]</scope>
    <source>
        <strain evidence="18 19">SN-593</strain>
    </source>
</reference>
<dbReference type="Gene3D" id="3.20.10.10">
    <property type="entry name" value="D-amino Acid Aminotransferase, subunit A, domain 2"/>
    <property type="match status" value="1"/>
</dbReference>
<proteinExistence type="inferred from homology"/>
<keyword evidence="8 17" id="KW-0028">Amino-acid biosynthesis</keyword>
<organism evidence="18 19">
    <name type="scientific">Actinacidiphila reveromycinica</name>
    <dbReference type="NCBI Taxonomy" id="659352"/>
    <lineage>
        <taxon>Bacteria</taxon>
        <taxon>Bacillati</taxon>
        <taxon>Actinomycetota</taxon>
        <taxon>Actinomycetes</taxon>
        <taxon>Kitasatosporales</taxon>
        <taxon>Streptomycetaceae</taxon>
        <taxon>Actinacidiphila</taxon>
    </lineage>
</organism>
<dbReference type="RefSeq" id="WP_237405135.1">
    <property type="nucleotide sequence ID" value="NZ_AP018365.1"/>
</dbReference>
<evidence type="ECO:0000256" key="8">
    <source>
        <dbReference type="ARBA" id="ARBA00022605"/>
    </source>
</evidence>
<evidence type="ECO:0000256" key="6">
    <source>
        <dbReference type="ARBA" id="ARBA00009320"/>
    </source>
</evidence>
<evidence type="ECO:0000256" key="1">
    <source>
        <dbReference type="ARBA" id="ARBA00001933"/>
    </source>
</evidence>